<keyword evidence="2" id="KW-1133">Transmembrane helix</keyword>
<dbReference type="Proteomes" id="UP000634229">
    <property type="component" value="Unassembled WGS sequence"/>
</dbReference>
<sequence length="481" mass="50987">MKGGHVNKKKHRRSRLLVMTVAGVAAMGVGAGALLMTDNDASAGQSGEQQASARETLTIKCPDISIRLTRVPEQAQPTVDDELARMDSQVATAYQQLTARGAGADEDWVKTRVLEPLSTQRRSAIIRITAAIDKVASRPQGLTSLASCTVQRDSTANAGAATPTPGGAAPTPAGATPAADGQQQQPPQSGPQKADFVDIRGVRPNVSKPALNGDASKGTFITRCGRNGNKHFNPDNVIVAPGVSNGAHHMHDYVGNLATDAFSSDQDLATAGTTCTNGDRSTHYWPVLRLRDGSNEKDVNADGGGKDANVGRILQPASVKLTFRGSPVSKVTAMPKFLRIITGDAKSFTNGTTNANASWSCTGFENRQLKDKYPLCPSGSNVVRTFNFQSCWDGKNIDSANHRAHVAFAQANGSCPQGFQAIPQLVQRITYKVVPGSVFAVDSFPEQLHKPVTDHGDFINVMSSRLMAKAVRCINDGSRCG</sequence>
<gene>
    <name evidence="4" type="ORF">JK363_05365</name>
</gene>
<feature type="compositionally biased region" description="Low complexity" evidence="1">
    <location>
        <begin position="156"/>
        <end position="192"/>
    </location>
</feature>
<dbReference type="PANTHER" id="PTHR43662:SF3">
    <property type="entry name" value="DOMAIN PROTEIN, PUTATIVE (AFU_ORTHOLOGUE AFUA_6G11970)-RELATED"/>
    <property type="match status" value="1"/>
</dbReference>
<evidence type="ECO:0000256" key="2">
    <source>
        <dbReference type="SAM" id="Phobius"/>
    </source>
</evidence>
<organism evidence="4 5">
    <name type="scientific">Streptomyces coffeae</name>
    <dbReference type="NCBI Taxonomy" id="621382"/>
    <lineage>
        <taxon>Bacteria</taxon>
        <taxon>Bacillati</taxon>
        <taxon>Actinomycetota</taxon>
        <taxon>Actinomycetes</taxon>
        <taxon>Kitasatosporales</taxon>
        <taxon>Streptomycetaceae</taxon>
        <taxon>Streptomyces</taxon>
    </lineage>
</organism>
<evidence type="ECO:0000256" key="1">
    <source>
        <dbReference type="SAM" id="MobiDB-lite"/>
    </source>
</evidence>
<feature type="transmembrane region" description="Helical" evidence="2">
    <location>
        <begin position="16"/>
        <end position="36"/>
    </location>
</feature>
<proteinExistence type="predicted"/>
<protein>
    <submittedName>
        <fullName evidence="4">DUF1996 domain-containing protein</fullName>
    </submittedName>
</protein>
<feature type="domain" description="DUF1996" evidence="3">
    <location>
        <begin position="238"/>
        <end position="460"/>
    </location>
</feature>
<evidence type="ECO:0000259" key="3">
    <source>
        <dbReference type="Pfam" id="PF09362"/>
    </source>
</evidence>
<dbReference type="InterPro" id="IPR018535">
    <property type="entry name" value="DUF1996"/>
</dbReference>
<comment type="caution">
    <text evidence="4">The sequence shown here is derived from an EMBL/GenBank/DDBJ whole genome shotgun (WGS) entry which is preliminary data.</text>
</comment>
<accession>A0ABS1N8B3</accession>
<evidence type="ECO:0000313" key="5">
    <source>
        <dbReference type="Proteomes" id="UP000634229"/>
    </source>
</evidence>
<keyword evidence="5" id="KW-1185">Reference proteome</keyword>
<feature type="region of interest" description="Disordered" evidence="1">
    <location>
        <begin position="156"/>
        <end position="195"/>
    </location>
</feature>
<name>A0ABS1N8B3_9ACTN</name>
<dbReference type="PANTHER" id="PTHR43662">
    <property type="match status" value="1"/>
</dbReference>
<keyword evidence="2" id="KW-0812">Transmembrane</keyword>
<dbReference type="EMBL" id="JAERRF010000003">
    <property type="protein sequence ID" value="MBL1096101.1"/>
    <property type="molecule type" value="Genomic_DNA"/>
</dbReference>
<dbReference type="Pfam" id="PF09362">
    <property type="entry name" value="DUF1996"/>
    <property type="match status" value="1"/>
</dbReference>
<evidence type="ECO:0000313" key="4">
    <source>
        <dbReference type="EMBL" id="MBL1096101.1"/>
    </source>
</evidence>
<reference evidence="4 5" key="1">
    <citation type="submission" date="2021-01" db="EMBL/GenBank/DDBJ databases">
        <title>WGS of actinomycetes isolated from Thailand.</title>
        <authorList>
            <person name="Thawai C."/>
        </authorList>
    </citation>
    <scope>NUCLEOTIDE SEQUENCE [LARGE SCALE GENOMIC DNA]</scope>
    <source>
        <strain evidence="4 5">CA1R205</strain>
    </source>
</reference>
<keyword evidence="2" id="KW-0472">Membrane</keyword>